<dbReference type="PANTHER" id="PTHR23510:SF3">
    <property type="entry name" value="MAJOR FACILITATOR SUPERFAMILY DOMAIN-CONTAINING PROTEIN 8"/>
    <property type="match status" value="1"/>
</dbReference>
<reference evidence="9 10" key="2">
    <citation type="submission" date="2018-11" db="EMBL/GenBank/DDBJ databases">
        <authorList>
            <consortium name="Pathogen Informatics"/>
        </authorList>
    </citation>
    <scope>NUCLEOTIDE SEQUENCE [LARGE SCALE GENOMIC DNA]</scope>
</reference>
<feature type="transmembrane region" description="Helical" evidence="7">
    <location>
        <begin position="357"/>
        <end position="377"/>
    </location>
</feature>
<dbReference type="Pfam" id="PF07690">
    <property type="entry name" value="MFS_1"/>
    <property type="match status" value="2"/>
</dbReference>
<evidence type="ECO:0000259" key="8">
    <source>
        <dbReference type="PROSITE" id="PS50850"/>
    </source>
</evidence>
<dbReference type="WBParaSite" id="TCNE_0000918101-mRNA-1">
    <property type="protein sequence ID" value="TCNE_0000918101-mRNA-1"/>
    <property type="gene ID" value="TCNE_0000918101"/>
</dbReference>
<dbReference type="SUPFAM" id="SSF103473">
    <property type="entry name" value="MFS general substrate transporter"/>
    <property type="match status" value="1"/>
</dbReference>
<dbReference type="InterPro" id="IPR020846">
    <property type="entry name" value="MFS_dom"/>
</dbReference>
<feature type="transmembrane region" description="Helical" evidence="7">
    <location>
        <begin position="252"/>
        <end position="271"/>
    </location>
</feature>
<comment type="subcellular location">
    <subcellularLocation>
        <location evidence="1">Endomembrane system</location>
        <topology evidence="1">Multi-pass membrane protein</topology>
    </subcellularLocation>
</comment>
<evidence type="ECO:0000256" key="2">
    <source>
        <dbReference type="ARBA" id="ARBA00022448"/>
    </source>
</evidence>
<gene>
    <name evidence="9" type="ORF">TCNE_LOCUS9181</name>
</gene>
<evidence type="ECO:0000256" key="5">
    <source>
        <dbReference type="ARBA" id="ARBA00023136"/>
    </source>
</evidence>
<evidence type="ECO:0000313" key="10">
    <source>
        <dbReference type="Proteomes" id="UP000050794"/>
    </source>
</evidence>
<name>A0A183UL11_TOXCA</name>
<feature type="domain" description="Major facilitator superfamily (MFS) profile" evidence="8">
    <location>
        <begin position="184"/>
        <end position="631"/>
    </location>
</feature>
<feature type="transmembrane region" description="Helical" evidence="7">
    <location>
        <begin position="403"/>
        <end position="422"/>
    </location>
</feature>
<keyword evidence="5 7" id="KW-0472">Membrane</keyword>
<feature type="transmembrane region" description="Helical" evidence="7">
    <location>
        <begin position="283"/>
        <end position="303"/>
    </location>
</feature>
<sequence length="650" mass="72112">MNKKVSDEGGSGSSSGKTQKDVVDREQNKASLLCSHGVWALRRAYVHNAMRPLMTFQYDKALPSGMAAYFLAELRNYICFLSVTPRPTTGYLLVLGAHQHSFTYAQLSMNFHDLSDSQETSKSLAARKEHRKYLLSLQRAPLRSCSFESKEAHSTWSKEAHPSEKKGPISAITEFENRKTPWCSIWICNIFQLLNGIQFSLFYTSMWPYLKTLDPNASIDFFGWVVAVFSAGQTMASFMFGVWNQKTRSTKYPVSCGIVLMGIGNLIYAILPILQNGQKWTMLAARLVVGFGTGNLSVLRTYVAIGCAQKDRVKALSLGIGMFVLGLSIGPAVMVIFTPLGPKGFHIASFPVTMYNSPAIVMVLIIVASLVVLLTCFEEKYAGVINNNNDSSVKVIIPKFDKISASICIAVWFALQCVATNSEVLMTPLSMALYNWTNHDAIFWNGITIAISNVISFVIYVSIALTKIGKIDKRKMILLGLAGFSIYHIVNIPWPFYSGPLDYITTESNSTVEDTANSGGCSRRYEWCKYTTRVPLPVFLLSSTVFLGFAYPCVGSPSGILFSEIIGPRNQGFMQGLFAFVGSIGRFSGPIIATVLFERCGYLWPMVLLLIILVLCIAAMMTFYRRLVPLKLIPEIGVATPYKTGIFYRF</sequence>
<feature type="transmembrane region" description="Helical" evidence="7">
    <location>
        <begin position="182"/>
        <end position="201"/>
    </location>
</feature>
<proteinExistence type="predicted"/>
<dbReference type="CDD" id="cd17326">
    <property type="entry name" value="MFS_MFSD8"/>
    <property type="match status" value="1"/>
</dbReference>
<keyword evidence="4 7" id="KW-1133">Transmembrane helix</keyword>
<feature type="transmembrane region" description="Helical" evidence="7">
    <location>
        <begin position="442"/>
        <end position="465"/>
    </location>
</feature>
<keyword evidence="2" id="KW-0813">Transport</keyword>
<reference evidence="11" key="1">
    <citation type="submission" date="2016-06" db="UniProtKB">
        <authorList>
            <consortium name="WormBaseParasite"/>
        </authorList>
    </citation>
    <scope>IDENTIFICATION</scope>
</reference>
<evidence type="ECO:0000256" key="6">
    <source>
        <dbReference type="SAM" id="MobiDB-lite"/>
    </source>
</evidence>
<dbReference type="InterPro" id="IPR036259">
    <property type="entry name" value="MFS_trans_sf"/>
</dbReference>
<dbReference type="InterPro" id="IPR051068">
    <property type="entry name" value="MFS_Domain-Containing_Protein"/>
</dbReference>
<feature type="region of interest" description="Disordered" evidence="6">
    <location>
        <begin position="1"/>
        <end position="22"/>
    </location>
</feature>
<dbReference type="GO" id="GO:0022857">
    <property type="term" value="F:transmembrane transporter activity"/>
    <property type="evidence" value="ECO:0007669"/>
    <property type="project" value="InterPro"/>
</dbReference>
<evidence type="ECO:0000256" key="3">
    <source>
        <dbReference type="ARBA" id="ARBA00022692"/>
    </source>
</evidence>
<evidence type="ECO:0000256" key="7">
    <source>
        <dbReference type="SAM" id="Phobius"/>
    </source>
</evidence>
<evidence type="ECO:0000256" key="4">
    <source>
        <dbReference type="ARBA" id="ARBA00022989"/>
    </source>
</evidence>
<accession>A0A183UL11</accession>
<dbReference type="GO" id="GO:0012505">
    <property type="term" value="C:endomembrane system"/>
    <property type="evidence" value="ECO:0007669"/>
    <property type="project" value="UniProtKB-SubCell"/>
</dbReference>
<keyword evidence="10" id="KW-1185">Reference proteome</keyword>
<organism evidence="10 11">
    <name type="scientific">Toxocara canis</name>
    <name type="common">Canine roundworm</name>
    <dbReference type="NCBI Taxonomy" id="6265"/>
    <lineage>
        <taxon>Eukaryota</taxon>
        <taxon>Metazoa</taxon>
        <taxon>Ecdysozoa</taxon>
        <taxon>Nematoda</taxon>
        <taxon>Chromadorea</taxon>
        <taxon>Rhabditida</taxon>
        <taxon>Spirurina</taxon>
        <taxon>Ascaridomorpha</taxon>
        <taxon>Ascaridoidea</taxon>
        <taxon>Toxocaridae</taxon>
        <taxon>Toxocara</taxon>
    </lineage>
</organism>
<dbReference type="PROSITE" id="PS50850">
    <property type="entry name" value="MFS"/>
    <property type="match status" value="1"/>
</dbReference>
<dbReference type="GO" id="GO:0005765">
    <property type="term" value="C:lysosomal membrane"/>
    <property type="evidence" value="ECO:0007669"/>
    <property type="project" value="TreeGrafter"/>
</dbReference>
<feature type="transmembrane region" description="Helical" evidence="7">
    <location>
        <begin position="603"/>
        <end position="624"/>
    </location>
</feature>
<dbReference type="PANTHER" id="PTHR23510">
    <property type="entry name" value="INNER MEMBRANE TRANSPORT PROTEIN YAJR"/>
    <property type="match status" value="1"/>
</dbReference>
<evidence type="ECO:0000313" key="11">
    <source>
        <dbReference type="WBParaSite" id="TCNE_0000918101-mRNA-1"/>
    </source>
</evidence>
<dbReference type="Gene3D" id="1.20.1250.20">
    <property type="entry name" value="MFS general substrate transporter like domains"/>
    <property type="match status" value="1"/>
</dbReference>
<evidence type="ECO:0000313" key="9">
    <source>
        <dbReference type="EMBL" id="VDM40502.1"/>
    </source>
</evidence>
<dbReference type="EMBL" id="UYWY01020100">
    <property type="protein sequence ID" value="VDM40502.1"/>
    <property type="molecule type" value="Genomic_DNA"/>
</dbReference>
<dbReference type="AlphaFoldDB" id="A0A183UL11"/>
<evidence type="ECO:0000256" key="1">
    <source>
        <dbReference type="ARBA" id="ARBA00004127"/>
    </source>
</evidence>
<dbReference type="InterPro" id="IPR011701">
    <property type="entry name" value="MFS"/>
</dbReference>
<feature type="transmembrane region" description="Helical" evidence="7">
    <location>
        <begin position="315"/>
        <end position="337"/>
    </location>
</feature>
<feature type="transmembrane region" description="Helical" evidence="7">
    <location>
        <begin position="477"/>
        <end position="497"/>
    </location>
</feature>
<feature type="transmembrane region" description="Helical" evidence="7">
    <location>
        <begin position="534"/>
        <end position="555"/>
    </location>
</feature>
<keyword evidence="3 7" id="KW-0812">Transmembrane</keyword>
<feature type="transmembrane region" description="Helical" evidence="7">
    <location>
        <begin position="221"/>
        <end position="240"/>
    </location>
</feature>
<protein>
    <submittedName>
        <fullName evidence="11">MFS domain-containing protein</fullName>
    </submittedName>
</protein>
<feature type="transmembrane region" description="Helical" evidence="7">
    <location>
        <begin position="576"/>
        <end position="597"/>
    </location>
</feature>
<dbReference type="Proteomes" id="UP000050794">
    <property type="component" value="Unassembled WGS sequence"/>
</dbReference>